<dbReference type="Proteomes" id="UP001268651">
    <property type="component" value="Unassembled WGS sequence"/>
</dbReference>
<dbReference type="InterPro" id="IPR036513">
    <property type="entry name" value="STAS_dom_sf"/>
</dbReference>
<gene>
    <name evidence="2" type="ORF">RXV94_02945</name>
</gene>
<protein>
    <submittedName>
        <fullName evidence="2">STAS domain-containing protein</fullName>
    </submittedName>
</protein>
<evidence type="ECO:0000259" key="1">
    <source>
        <dbReference type="PROSITE" id="PS50801"/>
    </source>
</evidence>
<dbReference type="InterPro" id="IPR002645">
    <property type="entry name" value="STAS_dom"/>
</dbReference>
<dbReference type="Gene3D" id="3.30.750.24">
    <property type="entry name" value="STAS domain"/>
    <property type="match status" value="1"/>
</dbReference>
<evidence type="ECO:0000313" key="3">
    <source>
        <dbReference type="Proteomes" id="UP001268651"/>
    </source>
</evidence>
<comment type="caution">
    <text evidence="2">The sequence shown here is derived from an EMBL/GenBank/DDBJ whole genome shotgun (WGS) entry which is preliminary data.</text>
</comment>
<dbReference type="SUPFAM" id="SSF52091">
    <property type="entry name" value="SpoIIaa-like"/>
    <property type="match status" value="1"/>
</dbReference>
<keyword evidence="3" id="KW-1185">Reference proteome</keyword>
<dbReference type="Pfam" id="PF01740">
    <property type="entry name" value="STAS"/>
    <property type="match status" value="1"/>
</dbReference>
<dbReference type="PROSITE" id="PS50801">
    <property type="entry name" value="STAS"/>
    <property type="match status" value="1"/>
</dbReference>
<evidence type="ECO:0000313" key="2">
    <source>
        <dbReference type="EMBL" id="MDU8885103.1"/>
    </source>
</evidence>
<proteinExistence type="predicted"/>
<feature type="domain" description="STAS" evidence="1">
    <location>
        <begin position="12"/>
        <end position="92"/>
    </location>
</feature>
<name>A0ABU3U3X7_9FLAO</name>
<dbReference type="RefSeq" id="WP_316660964.1">
    <property type="nucleotide sequence ID" value="NZ_JAWHTF010000001.1"/>
</dbReference>
<reference evidence="2 3" key="1">
    <citation type="submission" date="2023-10" db="EMBL/GenBank/DDBJ databases">
        <title>Marimonas sp. nov. isolated from tidal mud flat.</title>
        <authorList>
            <person name="Jaincy N.J."/>
            <person name="Srinivasan S."/>
            <person name="Lee S.-S."/>
        </authorList>
    </citation>
    <scope>NUCLEOTIDE SEQUENCE [LARGE SCALE GENOMIC DNA]</scope>
    <source>
        <strain evidence="2 3">MJ-SS3</strain>
    </source>
</reference>
<dbReference type="EMBL" id="JAWHTF010000001">
    <property type="protein sequence ID" value="MDU8885103.1"/>
    <property type="molecule type" value="Genomic_DNA"/>
</dbReference>
<accession>A0ABU3U3X7</accession>
<sequence length="92" mass="10560">MALEIVNLGDTFEIKGSLNESNVNKFKSHFENIFNTTSRLVINIDDLTSIDNHGVLAFEDLYRESLDKNKKLFITGFGCREMYEHLKSMKVA</sequence>
<organism evidence="2 3">
    <name type="scientific">Gilvirhabdus luticola</name>
    <dbReference type="NCBI Taxonomy" id="3079858"/>
    <lineage>
        <taxon>Bacteria</taxon>
        <taxon>Pseudomonadati</taxon>
        <taxon>Bacteroidota</taxon>
        <taxon>Flavobacteriia</taxon>
        <taxon>Flavobacteriales</taxon>
        <taxon>Flavobacteriaceae</taxon>
        <taxon>Gilvirhabdus</taxon>
    </lineage>
</organism>